<organism evidence="2 3">
    <name type="scientific">Actinotalea fermentans</name>
    <dbReference type="NCBI Taxonomy" id="43671"/>
    <lineage>
        <taxon>Bacteria</taxon>
        <taxon>Bacillati</taxon>
        <taxon>Actinomycetota</taxon>
        <taxon>Actinomycetes</taxon>
        <taxon>Micrococcales</taxon>
        <taxon>Cellulomonadaceae</taxon>
        <taxon>Actinotalea</taxon>
    </lineage>
</organism>
<comment type="caution">
    <text evidence="2">The sequence shown here is derived from an EMBL/GenBank/DDBJ whole genome shotgun (WGS) entry which is preliminary data.</text>
</comment>
<gene>
    <name evidence="2" type="ORF">AFE02nite_15700</name>
</gene>
<dbReference type="Proteomes" id="UP000321484">
    <property type="component" value="Unassembled WGS sequence"/>
</dbReference>
<evidence type="ECO:0000313" key="2">
    <source>
        <dbReference type="EMBL" id="GEN79836.1"/>
    </source>
</evidence>
<keyword evidence="3" id="KW-1185">Reference proteome</keyword>
<dbReference type="Pfam" id="PF25056">
    <property type="entry name" value="DUF7793"/>
    <property type="match status" value="1"/>
</dbReference>
<dbReference type="AlphaFoldDB" id="A0A511YXG7"/>
<proteinExistence type="predicted"/>
<name>A0A511YXG7_9CELL</name>
<dbReference type="EMBL" id="BJYK01000004">
    <property type="protein sequence ID" value="GEN79836.1"/>
    <property type="molecule type" value="Genomic_DNA"/>
</dbReference>
<dbReference type="RefSeq" id="WP_034245830.1">
    <property type="nucleotide sequence ID" value="NZ_BJYK01000004.1"/>
</dbReference>
<dbReference type="Gene3D" id="3.40.970.30">
    <property type="entry name" value="yp_829618.1 like domains"/>
    <property type="match status" value="1"/>
</dbReference>
<dbReference type="InterPro" id="IPR056695">
    <property type="entry name" value="DUF7793"/>
</dbReference>
<protein>
    <recommendedName>
        <fullName evidence="1">DUF7793 domain-containing protein</fullName>
    </recommendedName>
</protein>
<evidence type="ECO:0000313" key="3">
    <source>
        <dbReference type="Proteomes" id="UP000321484"/>
    </source>
</evidence>
<reference evidence="2 3" key="1">
    <citation type="submission" date="2019-07" db="EMBL/GenBank/DDBJ databases">
        <title>Whole genome shotgun sequence of Actinotalea fermentans NBRC 105374.</title>
        <authorList>
            <person name="Hosoyama A."/>
            <person name="Uohara A."/>
            <person name="Ohji S."/>
            <person name="Ichikawa N."/>
        </authorList>
    </citation>
    <scope>NUCLEOTIDE SEQUENCE [LARGE SCALE GENOMIC DNA]</scope>
    <source>
        <strain evidence="2 3">NBRC 105374</strain>
    </source>
</reference>
<feature type="domain" description="DUF7793" evidence="1">
    <location>
        <begin position="13"/>
        <end position="124"/>
    </location>
</feature>
<dbReference type="Gene3D" id="3.40.1680.10">
    <property type="entry name" value="yp_829618.1 domain like"/>
    <property type="match status" value="1"/>
</dbReference>
<dbReference type="OrthoDB" id="5114976at2"/>
<sequence length="126" mass="13893">MSRPEVTHPKFRMWLPPDGVVRLVWSPPVPSGLEDAVATIEAMTEVTGGRPAPLMVDVRQAGPQDRAGRLEFIRRHEVVTAVGIVVGNPLSRMMGNFFMNVNRPKAPTRLFDDEDAAVAWLTGYLG</sequence>
<accession>A0A511YXG7</accession>
<evidence type="ECO:0000259" key="1">
    <source>
        <dbReference type="Pfam" id="PF25056"/>
    </source>
</evidence>